<dbReference type="EMBL" id="LAZR01000009">
    <property type="protein sequence ID" value="KKO08493.1"/>
    <property type="molecule type" value="Genomic_DNA"/>
</dbReference>
<keyword evidence="1" id="KW-1133">Transmembrane helix</keyword>
<dbReference type="AlphaFoldDB" id="A0A0F9W870"/>
<gene>
    <name evidence="2" type="ORF">LCGC14_0044310</name>
</gene>
<proteinExistence type="predicted"/>
<reference evidence="2" key="1">
    <citation type="journal article" date="2015" name="Nature">
        <title>Complex archaea that bridge the gap between prokaryotes and eukaryotes.</title>
        <authorList>
            <person name="Spang A."/>
            <person name="Saw J.H."/>
            <person name="Jorgensen S.L."/>
            <person name="Zaremba-Niedzwiedzka K."/>
            <person name="Martijn J."/>
            <person name="Lind A.E."/>
            <person name="van Eijk R."/>
            <person name="Schleper C."/>
            <person name="Guy L."/>
            <person name="Ettema T.J."/>
        </authorList>
    </citation>
    <scope>NUCLEOTIDE SEQUENCE</scope>
</reference>
<organism evidence="2">
    <name type="scientific">marine sediment metagenome</name>
    <dbReference type="NCBI Taxonomy" id="412755"/>
    <lineage>
        <taxon>unclassified sequences</taxon>
        <taxon>metagenomes</taxon>
        <taxon>ecological metagenomes</taxon>
    </lineage>
</organism>
<evidence type="ECO:0000256" key="1">
    <source>
        <dbReference type="SAM" id="Phobius"/>
    </source>
</evidence>
<comment type="caution">
    <text evidence="2">The sequence shown here is derived from an EMBL/GenBank/DDBJ whole genome shotgun (WGS) entry which is preliminary data.</text>
</comment>
<protein>
    <submittedName>
        <fullName evidence="2">Uncharacterized protein</fullName>
    </submittedName>
</protein>
<name>A0A0F9W870_9ZZZZ</name>
<keyword evidence="1" id="KW-0812">Transmembrane</keyword>
<evidence type="ECO:0000313" key="2">
    <source>
        <dbReference type="EMBL" id="KKO08493.1"/>
    </source>
</evidence>
<accession>A0A0F9W870</accession>
<feature type="transmembrane region" description="Helical" evidence="1">
    <location>
        <begin position="26"/>
        <end position="44"/>
    </location>
</feature>
<sequence>MSNLLAGAAISMISVGGGLYNAETGHGTGLMVCGMLLAVIAWIIHANPTQGR</sequence>
<keyword evidence="1" id="KW-0472">Membrane</keyword>